<gene>
    <name evidence="1" type="ORF">KK1_028732</name>
</gene>
<evidence type="ECO:0000313" key="2">
    <source>
        <dbReference type="Proteomes" id="UP000075243"/>
    </source>
</evidence>
<dbReference type="AlphaFoldDB" id="A0A151S403"/>
<dbReference type="EMBL" id="KQ483474">
    <property type="protein sequence ID" value="KYP49536.1"/>
    <property type="molecule type" value="Genomic_DNA"/>
</dbReference>
<organism evidence="1 2">
    <name type="scientific">Cajanus cajan</name>
    <name type="common">Pigeon pea</name>
    <name type="synonym">Cajanus indicus</name>
    <dbReference type="NCBI Taxonomy" id="3821"/>
    <lineage>
        <taxon>Eukaryota</taxon>
        <taxon>Viridiplantae</taxon>
        <taxon>Streptophyta</taxon>
        <taxon>Embryophyta</taxon>
        <taxon>Tracheophyta</taxon>
        <taxon>Spermatophyta</taxon>
        <taxon>Magnoliopsida</taxon>
        <taxon>eudicotyledons</taxon>
        <taxon>Gunneridae</taxon>
        <taxon>Pentapetalae</taxon>
        <taxon>rosids</taxon>
        <taxon>fabids</taxon>
        <taxon>Fabales</taxon>
        <taxon>Fabaceae</taxon>
        <taxon>Papilionoideae</taxon>
        <taxon>50 kb inversion clade</taxon>
        <taxon>NPAAA clade</taxon>
        <taxon>indigoferoid/millettioid clade</taxon>
        <taxon>Phaseoleae</taxon>
        <taxon>Cajanus</taxon>
    </lineage>
</organism>
<accession>A0A151S403</accession>
<sequence>MEIYLSQTLVKHLLFLHSPILICVNHQDQRETRDIGFRFMDNWLADPSFEKDVIDA</sequence>
<evidence type="ECO:0000313" key="1">
    <source>
        <dbReference type="EMBL" id="KYP49536.1"/>
    </source>
</evidence>
<reference evidence="1" key="1">
    <citation type="journal article" date="2012" name="Nat. Biotechnol.">
        <title>Draft genome sequence of pigeonpea (Cajanus cajan), an orphan legume crop of resource-poor farmers.</title>
        <authorList>
            <person name="Varshney R.K."/>
            <person name="Chen W."/>
            <person name="Li Y."/>
            <person name="Bharti A.K."/>
            <person name="Saxena R.K."/>
            <person name="Schlueter J.A."/>
            <person name="Donoghue M.T."/>
            <person name="Azam S."/>
            <person name="Fan G."/>
            <person name="Whaley A.M."/>
            <person name="Farmer A.D."/>
            <person name="Sheridan J."/>
            <person name="Iwata A."/>
            <person name="Tuteja R."/>
            <person name="Penmetsa R.V."/>
            <person name="Wu W."/>
            <person name="Upadhyaya H.D."/>
            <person name="Yang S.P."/>
            <person name="Shah T."/>
            <person name="Saxena K.B."/>
            <person name="Michael T."/>
            <person name="McCombie W.R."/>
            <person name="Yang B."/>
            <person name="Zhang G."/>
            <person name="Yang H."/>
            <person name="Wang J."/>
            <person name="Spillane C."/>
            <person name="Cook D.R."/>
            <person name="May G.D."/>
            <person name="Xu X."/>
            <person name="Jackson S.A."/>
        </authorList>
    </citation>
    <scope>NUCLEOTIDE SEQUENCE [LARGE SCALE GENOMIC DNA]</scope>
</reference>
<name>A0A151S403_CAJCA</name>
<proteinExistence type="predicted"/>
<dbReference type="Gramene" id="C.cajan_26896.t">
    <property type="protein sequence ID" value="C.cajan_26896.t.cds1"/>
    <property type="gene ID" value="C.cajan_26896"/>
</dbReference>
<keyword evidence="2" id="KW-1185">Reference proteome</keyword>
<dbReference type="Proteomes" id="UP000075243">
    <property type="component" value="Unassembled WGS sequence"/>
</dbReference>
<protein>
    <submittedName>
        <fullName evidence="1">Uncharacterized protein</fullName>
    </submittedName>
</protein>